<dbReference type="InterPro" id="IPR000467">
    <property type="entry name" value="G_patch_dom"/>
</dbReference>
<dbReference type="InterPro" id="IPR025816">
    <property type="entry name" value="RrmJ-type_MeTrfase"/>
</dbReference>
<reference evidence="5" key="1">
    <citation type="submission" date="2020-11" db="EMBL/GenBank/DDBJ databases">
        <authorList>
            <person name="Tran Van P."/>
        </authorList>
    </citation>
    <scope>NUCLEOTIDE SEQUENCE</scope>
</reference>
<organism evidence="5">
    <name type="scientific">Darwinula stevensoni</name>
    <dbReference type="NCBI Taxonomy" id="69355"/>
    <lineage>
        <taxon>Eukaryota</taxon>
        <taxon>Metazoa</taxon>
        <taxon>Ecdysozoa</taxon>
        <taxon>Arthropoda</taxon>
        <taxon>Crustacea</taxon>
        <taxon>Oligostraca</taxon>
        <taxon>Ostracoda</taxon>
        <taxon>Podocopa</taxon>
        <taxon>Podocopida</taxon>
        <taxon>Darwinulocopina</taxon>
        <taxon>Darwinuloidea</taxon>
        <taxon>Darwinulidae</taxon>
        <taxon>Darwinula</taxon>
    </lineage>
</organism>
<dbReference type="GO" id="GO:0005634">
    <property type="term" value="C:nucleus"/>
    <property type="evidence" value="ECO:0007669"/>
    <property type="project" value="UniProtKB-SubCell"/>
</dbReference>
<feature type="compositionally biased region" description="Basic residues" evidence="2">
    <location>
        <begin position="28"/>
        <end position="47"/>
    </location>
</feature>
<dbReference type="PROSITE" id="PS51613">
    <property type="entry name" value="SAM_MT_RRMJ"/>
    <property type="match status" value="1"/>
</dbReference>
<dbReference type="EMBL" id="LR901375">
    <property type="protein sequence ID" value="CAD7248469.1"/>
    <property type="molecule type" value="Genomic_DNA"/>
</dbReference>
<dbReference type="OrthoDB" id="10251234at2759"/>
<dbReference type="SMART" id="SM00443">
    <property type="entry name" value="G_patch"/>
    <property type="match status" value="1"/>
</dbReference>
<comment type="catalytic activity">
    <reaction evidence="1">
        <text>a 5'-end (N(7)-methyl 5'-triphosphoguanosine)-ribonucleoside in mRNA + S-adenosyl-L-methionine = a 5'-end (N(7)-methyl 5'-triphosphoguanosine)-(2'-O-methyl-ribonucleoside) in mRNA + S-adenosyl-L-homocysteine + H(+)</text>
        <dbReference type="Rhea" id="RHEA:67020"/>
        <dbReference type="Rhea" id="RHEA-COMP:17167"/>
        <dbReference type="Rhea" id="RHEA-COMP:17168"/>
        <dbReference type="ChEBI" id="CHEBI:15378"/>
        <dbReference type="ChEBI" id="CHEBI:57856"/>
        <dbReference type="ChEBI" id="CHEBI:59789"/>
        <dbReference type="ChEBI" id="CHEBI:156461"/>
        <dbReference type="ChEBI" id="CHEBI:167609"/>
        <dbReference type="EC" id="2.1.1.57"/>
    </reaction>
</comment>
<feature type="region of interest" description="Disordered" evidence="2">
    <location>
        <begin position="1"/>
        <end position="66"/>
    </location>
</feature>
<dbReference type="Pfam" id="PF01728">
    <property type="entry name" value="FtsJ"/>
    <property type="match status" value="1"/>
</dbReference>
<dbReference type="InterPro" id="IPR029063">
    <property type="entry name" value="SAM-dependent_MTases_sf"/>
</dbReference>
<feature type="domain" description="RrmJ-type SAM-dependent 2'-O-MTase" evidence="4">
    <location>
        <begin position="208"/>
        <end position="425"/>
    </location>
</feature>
<dbReference type="GO" id="GO:0006370">
    <property type="term" value="P:7-methylguanosine mRNA capping"/>
    <property type="evidence" value="ECO:0007669"/>
    <property type="project" value="UniProtKB-UniRule"/>
</dbReference>
<dbReference type="SUPFAM" id="SSF53335">
    <property type="entry name" value="S-adenosyl-L-methionine-dependent methyltransferases"/>
    <property type="match status" value="1"/>
</dbReference>
<keyword evidence="1" id="KW-0539">Nucleus</keyword>
<dbReference type="Gene3D" id="3.40.50.12760">
    <property type="match status" value="1"/>
</dbReference>
<feature type="compositionally biased region" description="Basic and acidic residues" evidence="2">
    <location>
        <begin position="48"/>
        <end position="57"/>
    </location>
</feature>
<evidence type="ECO:0000259" key="3">
    <source>
        <dbReference type="PROSITE" id="PS50174"/>
    </source>
</evidence>
<keyword evidence="1" id="KW-0489">Methyltransferase</keyword>
<keyword evidence="1" id="KW-0808">Transferase</keyword>
<keyword evidence="1" id="KW-0949">S-adenosyl-L-methionine</keyword>
<dbReference type="PANTHER" id="PTHR16121">
    <property type="entry name" value="CAP-SPECIFIC MRNA (NUCLEOSIDE-2'-O-)-METHYLTRANSFERASE 1-RELATED"/>
    <property type="match status" value="1"/>
</dbReference>
<evidence type="ECO:0000259" key="4">
    <source>
        <dbReference type="PROSITE" id="PS51613"/>
    </source>
</evidence>
<evidence type="ECO:0000256" key="2">
    <source>
        <dbReference type="SAM" id="MobiDB-lite"/>
    </source>
</evidence>
<keyword evidence="6" id="KW-1185">Reference proteome</keyword>
<dbReference type="FunFam" id="3.40.50.12760:FF:000004">
    <property type="entry name" value="FtsJ-like methyltransferase"/>
    <property type="match status" value="1"/>
</dbReference>
<dbReference type="GO" id="GO:0032259">
    <property type="term" value="P:methylation"/>
    <property type="evidence" value="ECO:0007669"/>
    <property type="project" value="UniProtKB-KW"/>
</dbReference>
<dbReference type="GO" id="GO:0004483">
    <property type="term" value="F:methyltransferase cap1 activity"/>
    <property type="evidence" value="ECO:0007669"/>
    <property type="project" value="UniProtKB-UniRule"/>
</dbReference>
<dbReference type="Proteomes" id="UP000677054">
    <property type="component" value="Unassembled WGS sequence"/>
</dbReference>
<dbReference type="EMBL" id="CAJPEV010001858">
    <property type="protein sequence ID" value="CAG0894632.1"/>
    <property type="molecule type" value="Genomic_DNA"/>
</dbReference>
<dbReference type="GO" id="GO:0016556">
    <property type="term" value="P:mRNA modification"/>
    <property type="evidence" value="ECO:0007669"/>
    <property type="project" value="UniProtKB-UniRule"/>
</dbReference>
<gene>
    <name evidence="5" type="ORF">DSTB1V02_LOCUS8281</name>
</gene>
<name>A0A7R8XJA0_9CRUS</name>
<keyword evidence="1" id="KW-0507">mRNA processing</keyword>
<evidence type="ECO:0000256" key="1">
    <source>
        <dbReference type="RuleBase" id="RU368012"/>
    </source>
</evidence>
<dbReference type="PANTHER" id="PTHR16121:SF0">
    <property type="entry name" value="CAP-SPECIFIC MRNA (NUCLEOSIDE-2'-O-)-METHYLTRANSFERASE 1"/>
    <property type="match status" value="1"/>
</dbReference>
<comment type="subcellular location">
    <subcellularLocation>
        <location evidence="1">Nucleus</location>
    </subcellularLocation>
</comment>
<dbReference type="GO" id="GO:0005737">
    <property type="term" value="C:cytoplasm"/>
    <property type="evidence" value="ECO:0007669"/>
    <property type="project" value="TreeGrafter"/>
</dbReference>
<dbReference type="Pfam" id="PF01585">
    <property type="entry name" value="G-patch"/>
    <property type="match status" value="1"/>
</dbReference>
<dbReference type="GO" id="GO:0003676">
    <property type="term" value="F:nucleic acid binding"/>
    <property type="evidence" value="ECO:0007669"/>
    <property type="project" value="UniProtKB-UniRule"/>
</dbReference>
<evidence type="ECO:0000313" key="5">
    <source>
        <dbReference type="EMBL" id="CAD7248469.1"/>
    </source>
</evidence>
<accession>A0A7R8XJA0</accession>
<proteinExistence type="predicted"/>
<dbReference type="InterPro" id="IPR050851">
    <property type="entry name" value="mRNA_Cap_2O-Ribose_MeTrfase"/>
</dbReference>
<dbReference type="EC" id="2.1.1.57" evidence="1"/>
<dbReference type="InterPro" id="IPR002877">
    <property type="entry name" value="RNA_MeTrfase_FtsJ_dom"/>
</dbReference>
<keyword evidence="1" id="KW-0506">mRNA capping</keyword>
<protein>
    <recommendedName>
        <fullName evidence="1">Cap-specific mRNA (nucleoside-2'-O-)-methyltransferase 1</fullName>
        <ecNumber evidence="1">2.1.1.57</ecNumber>
    </recommendedName>
    <alternativeName>
        <fullName evidence="1">Cap1 2'O-ribose methyltransferase 1</fullName>
    </alternativeName>
</protein>
<sequence>MSKPRTLSESSEEDNKDSHSMGATLWPVKRRGPSMAKHVGKSPKKRPRIDGNEESSNHETLSGYSKQSLGMMAKMGFKVGKGLGKEEQGRVDIIESSKQKGRRGLGLTVRGFEGTKADWNFSDEEITIEEEVTWMPTCILAPLSLSELRSWVEEGTKSLSLDGETAFCSPELLQEILSSKSIFDSLESAEMVRARSKANPFEAVGGGIFLNRAAMKMANMDAVFDHMFSNPKTPDGQPLVGKHNILYFADVCAGPGGFSEYLIWKRGPLYAKGYGFTLRGSCDFKLENFYAVSPEGFEPHYGKNGIDGTGDIFDESNLKTFRDFVMEQTGCGVHIVMADGGFSVEGQENIQEILSKRLYLCQFLCAMMILVPGGSFVCKLFDIFTPFSVGLIYLLYRSFHSVSIHKPNTSRPANSERYVICRNMRADSADVRDYLFELNCRLGELSKADTDIIEVVPLQFLQEDEGFFDYICNSNKKVGERQVLYLRKTQKFAQDDSLEEFRQLDLKSQCLKAWGVPEEIRKAPPKLPLDDVLVKLLGSDLKEYLEAVPKVLSAASISHDIHSVYNYRCVVLSSSSSNGDSQLGLIVGLGRSLVFMHCFGSRSQRWEKLSIKCQLPRETVIVAEIVTEFHGVASGSKRVQTIHIIDGIFLAGENIANRPLMERYCLCEQFAKIMNKPSNPTLAIIRAKEMFRLESVEQVFERLKRQKLKSYGERLVPVFSLSQTYPHVMVPRGLFLIPLVAHPWMMALSRSMNRKYYYNVMTRESVHEAPNDSINPVKSSLQDSWIWPLTNEGLCDPECDGLLDFVSRMRR</sequence>
<comment type="function">
    <text evidence="1">S-adenosyl-L-methionine-dependent methyltransferase that mediates RNA cap1 2'-O-ribose methylation to the 5'-cap structure of RNAs. Methylates the ribose of the first nucleotide of a m(7)GpppG-capped mRNA to produce m(7)GpppNmp (cap1).</text>
</comment>
<feature type="domain" description="G-patch" evidence="3">
    <location>
        <begin position="64"/>
        <end position="110"/>
    </location>
</feature>
<dbReference type="PROSITE" id="PS50174">
    <property type="entry name" value="G_PATCH"/>
    <property type="match status" value="1"/>
</dbReference>
<dbReference type="AlphaFoldDB" id="A0A7R8XJA0"/>
<evidence type="ECO:0000313" key="6">
    <source>
        <dbReference type="Proteomes" id="UP000677054"/>
    </source>
</evidence>